<dbReference type="Pfam" id="PF03098">
    <property type="entry name" value="An_peroxidase"/>
    <property type="match status" value="1"/>
</dbReference>
<dbReference type="GO" id="GO:0004601">
    <property type="term" value="F:peroxidase activity"/>
    <property type="evidence" value="ECO:0007669"/>
    <property type="project" value="InterPro"/>
</dbReference>
<dbReference type="PANTHER" id="PTHR11475">
    <property type="entry name" value="OXIDASE/PEROXIDASE"/>
    <property type="match status" value="1"/>
</dbReference>
<dbReference type="GO" id="GO:0020037">
    <property type="term" value="F:heme binding"/>
    <property type="evidence" value="ECO:0007669"/>
    <property type="project" value="InterPro"/>
</dbReference>
<dbReference type="Ensembl" id="ENSVKKT00000010430.1">
    <property type="protein sequence ID" value="ENSVKKP00000010180.1"/>
    <property type="gene ID" value="ENSVKKG00000007170.1"/>
</dbReference>
<dbReference type="Proteomes" id="UP000694545">
    <property type="component" value="Unplaced"/>
</dbReference>
<keyword evidence="2" id="KW-1185">Reference proteome</keyword>
<reference evidence="1" key="2">
    <citation type="submission" date="2025-09" db="UniProtKB">
        <authorList>
            <consortium name="Ensembl"/>
        </authorList>
    </citation>
    <scope>IDENTIFICATION</scope>
</reference>
<dbReference type="InterPro" id="IPR010255">
    <property type="entry name" value="Haem_peroxidase_sf"/>
</dbReference>
<reference evidence="1" key="1">
    <citation type="submission" date="2025-08" db="UniProtKB">
        <authorList>
            <consortium name="Ensembl"/>
        </authorList>
    </citation>
    <scope>IDENTIFICATION</scope>
</reference>
<dbReference type="GO" id="GO:0006979">
    <property type="term" value="P:response to oxidative stress"/>
    <property type="evidence" value="ECO:0007669"/>
    <property type="project" value="InterPro"/>
</dbReference>
<evidence type="ECO:0008006" key="3">
    <source>
        <dbReference type="Google" id="ProtNLM"/>
    </source>
</evidence>
<sequence length="413" mass="45191">NNLMHHRHNSAGSFLSRLLHANYADGVYQALQEPRVPSARRLSDVVARGASGLPSQGNRTVLGVFFGFHILGEIVEADTAGCPAEFLNLAIPQGDPVFDPEGSGDVVLPFQRAQWAPGTGQSPNNPRVEVNGVTGWLDGSAIYGPSHSWSDSLRSFSQGMLRSGEDPGFPKQTKAGSLMWKVLDPSAQQGGPEGILEFGNAKGNANLFLQATGIVWFRYHNHWARELARQNPAWSDEDLFQHARKRVVAAYQNALSPLCHPLSRFCPAGYKQHVDARISPEFLVTSALFLVSHARANGSHSTALRLCNSYWNRENSNLKTAKDIDDLLLGMSSQIAEREDNIVVEDLRGMGCFGLAGPSWMWPPAPPAGPPWTRLLLRCERPECTCAPPWTHLAAPHLLLCCRSPFEGACFAL</sequence>
<evidence type="ECO:0000313" key="2">
    <source>
        <dbReference type="Proteomes" id="UP000694545"/>
    </source>
</evidence>
<accession>A0A8D2JBV1</accession>
<organism evidence="1 2">
    <name type="scientific">Varanus komodoensis</name>
    <name type="common">Komodo dragon</name>
    <dbReference type="NCBI Taxonomy" id="61221"/>
    <lineage>
        <taxon>Eukaryota</taxon>
        <taxon>Metazoa</taxon>
        <taxon>Chordata</taxon>
        <taxon>Craniata</taxon>
        <taxon>Vertebrata</taxon>
        <taxon>Euteleostomi</taxon>
        <taxon>Lepidosauria</taxon>
        <taxon>Squamata</taxon>
        <taxon>Bifurcata</taxon>
        <taxon>Unidentata</taxon>
        <taxon>Episquamata</taxon>
        <taxon>Toxicofera</taxon>
        <taxon>Anguimorpha</taxon>
        <taxon>Paleoanguimorpha</taxon>
        <taxon>Varanoidea</taxon>
        <taxon>Varanidae</taxon>
        <taxon>Varanus</taxon>
    </lineage>
</organism>
<dbReference type="SUPFAM" id="SSF48113">
    <property type="entry name" value="Heme-dependent peroxidases"/>
    <property type="match status" value="1"/>
</dbReference>
<dbReference type="PROSITE" id="PS50292">
    <property type="entry name" value="PEROXIDASE_3"/>
    <property type="match status" value="1"/>
</dbReference>
<dbReference type="Gene3D" id="1.10.640.10">
    <property type="entry name" value="Haem peroxidase domain superfamily, animal type"/>
    <property type="match status" value="1"/>
</dbReference>
<dbReference type="InterPro" id="IPR037120">
    <property type="entry name" value="Haem_peroxidase_sf_animal"/>
</dbReference>
<name>A0A8D2JBV1_VARKO</name>
<dbReference type="OMA" id="TWENINE"/>
<dbReference type="AlphaFoldDB" id="A0A8D2JBV1"/>
<protein>
    <recommendedName>
        <fullName evidence="3">Dual oxidase 1</fullName>
    </recommendedName>
</protein>
<dbReference type="PANTHER" id="PTHR11475:SF144">
    <property type="entry name" value="NAD(P)H OXIDASE (H2O2-FORMING)"/>
    <property type="match status" value="1"/>
</dbReference>
<dbReference type="InterPro" id="IPR019791">
    <property type="entry name" value="Haem_peroxidase_animal"/>
</dbReference>
<evidence type="ECO:0000313" key="1">
    <source>
        <dbReference type="Ensembl" id="ENSVKKP00000010180.1"/>
    </source>
</evidence>
<proteinExistence type="predicted"/>